<dbReference type="SUPFAM" id="SSF55681">
    <property type="entry name" value="Class II aaRS and biotin synthetases"/>
    <property type="match status" value="1"/>
</dbReference>
<comment type="similarity">
    <text evidence="1 7">Belongs to the class-II aminoacyl-tRNA synthetase family.</text>
</comment>
<dbReference type="NCBIfam" id="TIGR00457">
    <property type="entry name" value="asnS"/>
    <property type="match status" value="1"/>
</dbReference>
<dbReference type="EMBL" id="AP021858">
    <property type="protein sequence ID" value="BBO23103.1"/>
    <property type="molecule type" value="Genomic_DNA"/>
</dbReference>
<dbReference type="InterPro" id="IPR006195">
    <property type="entry name" value="aa-tRNA-synth_II"/>
</dbReference>
<dbReference type="PANTHER" id="PTHR22594:SF34">
    <property type="entry name" value="ASPARAGINE--TRNA LIGASE, MITOCHONDRIAL-RELATED"/>
    <property type="match status" value="1"/>
</dbReference>
<dbReference type="Gene3D" id="3.30.930.10">
    <property type="entry name" value="Bira Bifunctional Protein, Domain 2"/>
    <property type="match status" value="1"/>
</dbReference>
<sequence>MDYRREYIRDLLSAQPGSRAAAYGWVKTRRDSKGVSFVQLSDGSSMRDLQVVIPENSIDDSVLKLVTTGASVRFEGEIVASPAAGQPIELRAETCTVLGPSDPTTYPLQKKGASFEFLREIGHLRVRGNTFGAVFRVRSEVSLAIHSFFHERGFAYIHTPLISASDAEGAGALFSVTSQLDIDGEGEGASYRLKSASASDDFFGKPAFLTVSGQLQAEALALGLTNVYTFGPTFRAENSNTPRHLAEFWMIEPEMAFCSLEGNMNLAEEFLKAIVQHVLDRCAADVEFFNLRIEPNLVSTLDQVANSSFERLSYGEAMTMLESSGEPFEFPVGWGCDLQSEHERWLTETKVGRPVIVYDYPKEIKAFYMRLNDDDKTVAAMDVLAPRIGEIIGGSQREERYDVLLRRIREAGLPEEAYGWYLDLRRYGSAVHSGFGLGLERMLMYVTGMKNIRDVIPFARTPGSAEF</sequence>
<dbReference type="InterPro" id="IPR004364">
    <property type="entry name" value="Aa-tRNA-synt_II"/>
</dbReference>
<dbReference type="Gene3D" id="2.40.50.140">
    <property type="entry name" value="Nucleic acid-binding proteins"/>
    <property type="match status" value="1"/>
</dbReference>
<keyword evidence="4 7" id="KW-0067">ATP-binding</keyword>
<evidence type="ECO:0000256" key="5">
    <source>
        <dbReference type="ARBA" id="ARBA00022917"/>
    </source>
</evidence>
<name>A0A809R6A1_9BACT</name>
<dbReference type="GO" id="GO:0003676">
    <property type="term" value="F:nucleic acid binding"/>
    <property type="evidence" value="ECO:0007669"/>
    <property type="project" value="InterPro"/>
</dbReference>
<dbReference type="SUPFAM" id="SSF50249">
    <property type="entry name" value="Nucleic acid-binding proteins"/>
    <property type="match status" value="1"/>
</dbReference>
<evidence type="ECO:0000313" key="10">
    <source>
        <dbReference type="Proteomes" id="UP000662873"/>
    </source>
</evidence>
<dbReference type="GO" id="GO:0005524">
    <property type="term" value="F:ATP binding"/>
    <property type="evidence" value="ECO:0007669"/>
    <property type="project" value="UniProtKB-UniRule"/>
</dbReference>
<dbReference type="PRINTS" id="PR01042">
    <property type="entry name" value="TRNASYNTHASP"/>
</dbReference>
<protein>
    <recommendedName>
        <fullName evidence="7">Asparagine--tRNA ligase</fullName>
        <ecNumber evidence="7">6.1.1.22</ecNumber>
    </recommendedName>
    <alternativeName>
        <fullName evidence="7">Asparaginyl-tRNA synthetase</fullName>
        <shortName evidence="7">AsnRS</shortName>
    </alternativeName>
</protein>
<dbReference type="GO" id="GO:0005737">
    <property type="term" value="C:cytoplasm"/>
    <property type="evidence" value="ECO:0007669"/>
    <property type="project" value="UniProtKB-SubCell"/>
</dbReference>
<dbReference type="InterPro" id="IPR045864">
    <property type="entry name" value="aa-tRNA-synth_II/BPL/LPL"/>
</dbReference>
<dbReference type="KEGG" id="npy:NPRO_06980"/>
<dbReference type="HAMAP" id="MF_00534">
    <property type="entry name" value="Asn_tRNA_synth"/>
    <property type="match status" value="1"/>
</dbReference>
<dbReference type="AlphaFoldDB" id="A0A809R6A1"/>
<evidence type="ECO:0000256" key="3">
    <source>
        <dbReference type="ARBA" id="ARBA00022741"/>
    </source>
</evidence>
<proteinExistence type="inferred from homology"/>
<keyword evidence="7" id="KW-0963">Cytoplasm</keyword>
<gene>
    <name evidence="7" type="primary">asnS</name>
    <name evidence="9" type="ORF">NPRO_06980</name>
</gene>
<comment type="subcellular location">
    <subcellularLocation>
        <location evidence="7">Cytoplasm</location>
    </subcellularLocation>
</comment>
<dbReference type="GO" id="GO:0006421">
    <property type="term" value="P:asparaginyl-tRNA aminoacylation"/>
    <property type="evidence" value="ECO:0007669"/>
    <property type="project" value="UniProtKB-UniRule"/>
</dbReference>
<keyword evidence="2 7" id="KW-0436">Ligase</keyword>
<keyword evidence="6 7" id="KW-0030">Aminoacyl-tRNA synthetase</keyword>
<reference evidence="9" key="1">
    <citation type="journal article" name="DNA Res.">
        <title>The physiological potential of anammox bacteria as revealed by their core genome structure.</title>
        <authorList>
            <person name="Okubo T."/>
            <person name="Toyoda A."/>
            <person name="Fukuhara K."/>
            <person name="Uchiyama I."/>
            <person name="Harigaya Y."/>
            <person name="Kuroiwa M."/>
            <person name="Suzuki T."/>
            <person name="Murakami Y."/>
            <person name="Suwa Y."/>
            <person name="Takami H."/>
        </authorList>
    </citation>
    <scope>NUCLEOTIDE SEQUENCE</scope>
    <source>
        <strain evidence="9">317325-2</strain>
    </source>
</reference>
<keyword evidence="3 7" id="KW-0547">Nucleotide-binding</keyword>
<dbReference type="EC" id="6.1.1.22" evidence="7"/>
<dbReference type="PROSITE" id="PS50862">
    <property type="entry name" value="AA_TRNA_LIGASE_II"/>
    <property type="match status" value="1"/>
</dbReference>
<evidence type="ECO:0000256" key="4">
    <source>
        <dbReference type="ARBA" id="ARBA00022840"/>
    </source>
</evidence>
<accession>A0A809R6A1</accession>
<feature type="domain" description="Aminoacyl-transfer RNA synthetases class-II family profile" evidence="8">
    <location>
        <begin position="135"/>
        <end position="457"/>
    </location>
</feature>
<evidence type="ECO:0000256" key="2">
    <source>
        <dbReference type="ARBA" id="ARBA00022598"/>
    </source>
</evidence>
<evidence type="ECO:0000259" key="8">
    <source>
        <dbReference type="PROSITE" id="PS50862"/>
    </source>
</evidence>
<dbReference type="PANTHER" id="PTHR22594">
    <property type="entry name" value="ASPARTYL/LYSYL-TRNA SYNTHETASE"/>
    <property type="match status" value="1"/>
</dbReference>
<dbReference type="NCBIfam" id="NF003037">
    <property type="entry name" value="PRK03932.1"/>
    <property type="match status" value="1"/>
</dbReference>
<dbReference type="InterPro" id="IPR004365">
    <property type="entry name" value="NA-bd_OB_tRNA"/>
</dbReference>
<dbReference type="Pfam" id="PF01336">
    <property type="entry name" value="tRNA_anti-codon"/>
    <property type="match status" value="1"/>
</dbReference>
<dbReference type="CDD" id="cd00776">
    <property type="entry name" value="AsxRS_core"/>
    <property type="match status" value="1"/>
</dbReference>
<dbReference type="InterPro" id="IPR002312">
    <property type="entry name" value="Asp/Asn-tRNA-synth_IIb"/>
</dbReference>
<dbReference type="CDD" id="cd04318">
    <property type="entry name" value="EcAsnRS_like_N"/>
    <property type="match status" value="1"/>
</dbReference>
<dbReference type="Proteomes" id="UP000662873">
    <property type="component" value="Chromosome"/>
</dbReference>
<evidence type="ECO:0000256" key="6">
    <source>
        <dbReference type="ARBA" id="ARBA00023146"/>
    </source>
</evidence>
<keyword evidence="5 7" id="KW-0648">Protein biosynthesis</keyword>
<dbReference type="InterPro" id="IPR004522">
    <property type="entry name" value="Asn-tRNA-ligase"/>
</dbReference>
<comment type="catalytic activity">
    <reaction evidence="7">
        <text>tRNA(Asn) + L-asparagine + ATP = L-asparaginyl-tRNA(Asn) + AMP + diphosphate + H(+)</text>
        <dbReference type="Rhea" id="RHEA:11180"/>
        <dbReference type="Rhea" id="RHEA-COMP:9659"/>
        <dbReference type="Rhea" id="RHEA-COMP:9674"/>
        <dbReference type="ChEBI" id="CHEBI:15378"/>
        <dbReference type="ChEBI" id="CHEBI:30616"/>
        <dbReference type="ChEBI" id="CHEBI:33019"/>
        <dbReference type="ChEBI" id="CHEBI:58048"/>
        <dbReference type="ChEBI" id="CHEBI:78442"/>
        <dbReference type="ChEBI" id="CHEBI:78515"/>
        <dbReference type="ChEBI" id="CHEBI:456215"/>
        <dbReference type="EC" id="6.1.1.22"/>
    </reaction>
</comment>
<evidence type="ECO:0000256" key="7">
    <source>
        <dbReference type="HAMAP-Rule" id="MF_00534"/>
    </source>
</evidence>
<dbReference type="Pfam" id="PF00152">
    <property type="entry name" value="tRNA-synt_2"/>
    <property type="match status" value="1"/>
</dbReference>
<organism evidence="9 10">
    <name type="scientific">Candidatus Nitrosymbiomonas proteolyticus</name>
    <dbReference type="NCBI Taxonomy" id="2608984"/>
    <lineage>
        <taxon>Bacteria</taxon>
        <taxon>Bacillati</taxon>
        <taxon>Armatimonadota</taxon>
        <taxon>Armatimonadota incertae sedis</taxon>
        <taxon>Candidatus Nitrosymbiomonas</taxon>
    </lineage>
</organism>
<dbReference type="InterPro" id="IPR012340">
    <property type="entry name" value="NA-bd_OB-fold"/>
</dbReference>
<dbReference type="GO" id="GO:0004816">
    <property type="term" value="F:asparagine-tRNA ligase activity"/>
    <property type="evidence" value="ECO:0007669"/>
    <property type="project" value="UniProtKB-UniRule"/>
</dbReference>
<evidence type="ECO:0000256" key="1">
    <source>
        <dbReference type="ARBA" id="ARBA00008226"/>
    </source>
</evidence>
<evidence type="ECO:0000313" key="9">
    <source>
        <dbReference type="EMBL" id="BBO23103.1"/>
    </source>
</evidence>
<dbReference type="FunFam" id="3.30.930.10:FF:000016">
    <property type="entry name" value="Asparagine--tRNA ligase"/>
    <property type="match status" value="1"/>
</dbReference>
<comment type="subunit">
    <text evidence="7">Homodimer.</text>
</comment>